<keyword evidence="3" id="KW-1185">Reference proteome</keyword>
<evidence type="ECO:0000313" key="3">
    <source>
        <dbReference type="Proteomes" id="UP000078541"/>
    </source>
</evidence>
<feature type="region of interest" description="Disordered" evidence="1">
    <location>
        <begin position="61"/>
        <end position="104"/>
    </location>
</feature>
<proteinExistence type="predicted"/>
<evidence type="ECO:0000313" key="2">
    <source>
        <dbReference type="EMBL" id="KYN38762.1"/>
    </source>
</evidence>
<accession>A0A195FEW4</accession>
<protein>
    <submittedName>
        <fullName evidence="2">Uncharacterized protein</fullName>
    </submittedName>
</protein>
<reference evidence="2 3" key="1">
    <citation type="submission" date="2016-03" db="EMBL/GenBank/DDBJ databases">
        <title>Trachymyrmex septentrionalis WGS genome.</title>
        <authorList>
            <person name="Nygaard S."/>
            <person name="Hu H."/>
            <person name="Boomsma J."/>
            <person name="Zhang G."/>
        </authorList>
    </citation>
    <scope>NUCLEOTIDE SEQUENCE [LARGE SCALE GENOMIC DNA]</scope>
    <source>
        <strain evidence="2">Tsep2-gDNA-1</strain>
        <tissue evidence="2">Whole body</tissue>
    </source>
</reference>
<evidence type="ECO:0000256" key="1">
    <source>
        <dbReference type="SAM" id="MobiDB-lite"/>
    </source>
</evidence>
<gene>
    <name evidence="2" type="ORF">ALC56_06761</name>
</gene>
<name>A0A195FEW4_9HYME</name>
<organism evidence="2 3">
    <name type="scientific">Trachymyrmex septentrionalis</name>
    <dbReference type="NCBI Taxonomy" id="34720"/>
    <lineage>
        <taxon>Eukaryota</taxon>
        <taxon>Metazoa</taxon>
        <taxon>Ecdysozoa</taxon>
        <taxon>Arthropoda</taxon>
        <taxon>Hexapoda</taxon>
        <taxon>Insecta</taxon>
        <taxon>Pterygota</taxon>
        <taxon>Neoptera</taxon>
        <taxon>Endopterygota</taxon>
        <taxon>Hymenoptera</taxon>
        <taxon>Apocrita</taxon>
        <taxon>Aculeata</taxon>
        <taxon>Formicoidea</taxon>
        <taxon>Formicidae</taxon>
        <taxon>Myrmicinae</taxon>
        <taxon>Trachymyrmex</taxon>
    </lineage>
</organism>
<dbReference type="AlphaFoldDB" id="A0A195FEW4"/>
<dbReference type="Proteomes" id="UP000078541">
    <property type="component" value="Unassembled WGS sequence"/>
</dbReference>
<sequence>MNRFLLDLQNLDWQNQEIVSDTPLRGDHPRLRRTGLLDGTKSVSPIDHPRKCNSTLISKWEGRKKQGDESESMWRTPGDMEQRVGPTNNVGTGDSRGPGPDSCGKGWVQIATNAICDLQIRVPELVHRTGVFQMAGGSEGMESGIGESTNYHGNHRTVAGWYREVRPMPRDYDARKGTTGGGHCPWRAEFHYGDKLRDGEARDFRIAEARSFYVGHTNVRELNQSSSSRKILATVLTKYYERRPRRRWLSCRARRQVVKRTAGAAGFIDDQSVLGQGWSNPGAQLFVAPVGQHETGGCGREKKERRKKEEKKVGACTCRDAVVQGRFGLEETRGGEKTINRIRVLP</sequence>
<dbReference type="EMBL" id="KQ981636">
    <property type="protein sequence ID" value="KYN38762.1"/>
    <property type="molecule type" value="Genomic_DNA"/>
</dbReference>